<dbReference type="InterPro" id="IPR044843">
    <property type="entry name" value="Trans_IPPS_bact-type"/>
</dbReference>
<dbReference type="Pfam" id="PF00494">
    <property type="entry name" value="SQS_PSY"/>
    <property type="match status" value="1"/>
</dbReference>
<dbReference type="Gene3D" id="1.10.600.10">
    <property type="entry name" value="Farnesyl Diphosphate Synthase"/>
    <property type="match status" value="1"/>
</dbReference>
<gene>
    <name evidence="7" type="ORF">g.5139</name>
</gene>
<dbReference type="InterPro" id="IPR002060">
    <property type="entry name" value="Squ/phyt_synthse"/>
</dbReference>
<dbReference type="FunFam" id="1.10.600.10:FF:000004">
    <property type="entry name" value="Phytoene synthase chloroplastic"/>
    <property type="match status" value="1"/>
</dbReference>
<dbReference type="PROSITE" id="PS01045">
    <property type="entry name" value="SQUALEN_PHYTOEN_SYN_2"/>
    <property type="match status" value="1"/>
</dbReference>
<accession>A0A1D1ZPA4</accession>
<evidence type="ECO:0000256" key="6">
    <source>
        <dbReference type="SAM" id="MobiDB-lite"/>
    </source>
</evidence>
<dbReference type="GO" id="GO:0046905">
    <property type="term" value="F:15-cis-phytoene synthase activity"/>
    <property type="evidence" value="ECO:0007669"/>
    <property type="project" value="UniProtKB-EC"/>
</dbReference>
<comment type="catalytic activity">
    <reaction evidence="1">
        <text>2 (2E,6E,10E)-geranylgeranyl diphosphate = 15-cis-phytoene + 2 diphosphate</text>
        <dbReference type="Rhea" id="RHEA:34475"/>
        <dbReference type="ChEBI" id="CHEBI:27787"/>
        <dbReference type="ChEBI" id="CHEBI:33019"/>
        <dbReference type="ChEBI" id="CHEBI:58756"/>
        <dbReference type="EC" id="2.5.1.32"/>
    </reaction>
</comment>
<evidence type="ECO:0000256" key="3">
    <source>
        <dbReference type="ARBA" id="ARBA00012396"/>
    </source>
</evidence>
<evidence type="ECO:0000256" key="5">
    <source>
        <dbReference type="ARBA" id="ARBA00022746"/>
    </source>
</evidence>
<protein>
    <recommendedName>
        <fullName evidence="3">15-cis-phytoene synthase</fullName>
        <ecNumber evidence="3">2.5.1.32</ecNumber>
    </recommendedName>
</protein>
<evidence type="ECO:0000256" key="2">
    <source>
        <dbReference type="ARBA" id="ARBA00006251"/>
    </source>
</evidence>
<evidence type="ECO:0000256" key="1">
    <source>
        <dbReference type="ARBA" id="ARBA00001805"/>
    </source>
</evidence>
<evidence type="ECO:0000313" key="7">
    <source>
        <dbReference type="EMBL" id="JAT68671.1"/>
    </source>
</evidence>
<dbReference type="EMBL" id="GDKF01009951">
    <property type="protein sequence ID" value="JAT68671.1"/>
    <property type="molecule type" value="Transcribed_RNA"/>
</dbReference>
<keyword evidence="5" id="KW-0125">Carotenoid biosynthesis</keyword>
<feature type="region of interest" description="Disordered" evidence="6">
    <location>
        <begin position="442"/>
        <end position="474"/>
    </location>
</feature>
<dbReference type="GO" id="GO:0004311">
    <property type="term" value="F:geranylgeranyl diphosphate synthase activity"/>
    <property type="evidence" value="ECO:0007669"/>
    <property type="project" value="InterPro"/>
</dbReference>
<sequence>MHGLHTAAPTSMLAGSPLASTTPQHWVCGGHPWRPTVSKRPPKKCLARASATLHKLAGSGQYAGAVWPGPSSGDPTTPTPLHGSCTGGAEAEEHALRLQLELHDHFMNEQAGSPQTRSGRARRVMEGAAADSARGGFPWSAEGLLEAYRRCGVVTAEHAKTFYLGTQLMTPEKARAIWAIYVWCRRTDELVDGPNASRINPAALDRWEERLEAIFENKPYDAFDAALADTVQRFPLHIQPFRDMIGGMRMDLEKSRYETYDELYDYCYRVAGTVGLMSAPVMGIDTQYKGPLDPVYRAALSLGTANQLTNILRDVGEDAQQRSRVYLPLDELARFGISPGEVLEGTLARAPGQVDPRWAAFMRFQIERTRAVFSEAEGGIRQLSRDARWPVWSALILYRQILDAIEANGYDNFTRRAYVPKWRKLATLPSALVLAQAPWVAQGGRGEDAPGRQPAAAGSGGDAPALGGGEQPQR</sequence>
<proteinExistence type="inferred from homology"/>
<dbReference type="CDD" id="cd00683">
    <property type="entry name" value="Trans_IPPS_HH"/>
    <property type="match status" value="1"/>
</dbReference>
<dbReference type="GO" id="GO:0009536">
    <property type="term" value="C:plastid"/>
    <property type="evidence" value="ECO:0007669"/>
    <property type="project" value="UniProtKB-ARBA"/>
</dbReference>
<feature type="region of interest" description="Disordered" evidence="6">
    <location>
        <begin position="66"/>
        <end position="88"/>
    </location>
</feature>
<dbReference type="SFLD" id="SFLDG01018">
    <property type="entry name" value="Squalene/Phytoene_Synthase_Lik"/>
    <property type="match status" value="1"/>
</dbReference>
<feature type="compositionally biased region" description="Gly residues" evidence="6">
    <location>
        <begin position="458"/>
        <end position="474"/>
    </location>
</feature>
<dbReference type="GO" id="GO:0051996">
    <property type="term" value="F:squalene synthase [NAD(P)H] activity"/>
    <property type="evidence" value="ECO:0007669"/>
    <property type="project" value="InterPro"/>
</dbReference>
<dbReference type="InterPro" id="IPR033904">
    <property type="entry name" value="Trans_IPPS_HH"/>
</dbReference>
<dbReference type="InterPro" id="IPR008949">
    <property type="entry name" value="Isoprenoid_synthase_dom_sf"/>
</dbReference>
<dbReference type="SFLD" id="SFLDS00005">
    <property type="entry name" value="Isoprenoid_Synthase_Type_I"/>
    <property type="match status" value="1"/>
</dbReference>
<dbReference type="PANTHER" id="PTHR31480">
    <property type="entry name" value="BIFUNCTIONAL LYCOPENE CYCLASE/PHYTOENE SYNTHASE"/>
    <property type="match status" value="1"/>
</dbReference>
<dbReference type="PROSITE" id="PS01044">
    <property type="entry name" value="SQUALEN_PHYTOEN_SYN_1"/>
    <property type="match status" value="1"/>
</dbReference>
<reference evidence="7" key="1">
    <citation type="submission" date="2015-08" db="EMBL/GenBank/DDBJ databases">
        <authorList>
            <person name="Babu N.S."/>
            <person name="Beckwith C.J."/>
            <person name="Beseler K.G."/>
            <person name="Brison A."/>
            <person name="Carone J.V."/>
            <person name="Caskin T.P."/>
            <person name="Diamond M."/>
            <person name="Durham M.E."/>
            <person name="Foxe J.M."/>
            <person name="Go M."/>
            <person name="Henderson B.A."/>
            <person name="Jones I.B."/>
            <person name="McGettigan J.A."/>
            <person name="Micheletti S.J."/>
            <person name="Nasrallah M.E."/>
            <person name="Ortiz D."/>
            <person name="Piller C.R."/>
            <person name="Privatt S.R."/>
            <person name="Schneider S.L."/>
            <person name="Sharp S."/>
            <person name="Smith T.C."/>
            <person name="Stanton J.D."/>
            <person name="Ullery H.E."/>
            <person name="Wilson R.J."/>
            <person name="Serrano M.G."/>
            <person name="Buck G."/>
            <person name="Lee V."/>
            <person name="Wang Y."/>
            <person name="Carvalho R."/>
            <person name="Voegtly L."/>
            <person name="Shi R."/>
            <person name="Duckworth R."/>
            <person name="Johnson A."/>
            <person name="Loviza R."/>
            <person name="Walstead R."/>
            <person name="Shah Z."/>
            <person name="Kiflezghi M."/>
            <person name="Wade K."/>
            <person name="Ball S.L."/>
            <person name="Bradley K.W."/>
            <person name="Asai D.J."/>
            <person name="Bowman C.A."/>
            <person name="Russell D.A."/>
            <person name="Pope W.H."/>
            <person name="Jacobs-Sera D."/>
            <person name="Hendrix R.W."/>
            <person name="Hatfull G.F."/>
        </authorList>
    </citation>
    <scope>NUCLEOTIDE SEQUENCE</scope>
</reference>
<name>A0A1D1ZPA4_AUXPR</name>
<evidence type="ECO:0000256" key="4">
    <source>
        <dbReference type="ARBA" id="ARBA00022679"/>
    </source>
</evidence>
<feature type="compositionally biased region" description="Low complexity" evidence="6">
    <location>
        <begin position="68"/>
        <end position="80"/>
    </location>
</feature>
<dbReference type="InterPro" id="IPR019845">
    <property type="entry name" value="Squalene/phytoene_synthase_CS"/>
</dbReference>
<keyword evidence="4" id="KW-0808">Transferase</keyword>
<dbReference type="SUPFAM" id="SSF48576">
    <property type="entry name" value="Terpenoid synthases"/>
    <property type="match status" value="1"/>
</dbReference>
<organism evidence="7">
    <name type="scientific">Auxenochlorella protothecoides</name>
    <name type="common">Green microalga</name>
    <name type="synonym">Chlorella protothecoides</name>
    <dbReference type="NCBI Taxonomy" id="3075"/>
    <lineage>
        <taxon>Eukaryota</taxon>
        <taxon>Viridiplantae</taxon>
        <taxon>Chlorophyta</taxon>
        <taxon>core chlorophytes</taxon>
        <taxon>Trebouxiophyceae</taxon>
        <taxon>Chlorellales</taxon>
        <taxon>Chlorellaceae</taxon>
        <taxon>Auxenochlorella</taxon>
    </lineage>
</organism>
<dbReference type="AlphaFoldDB" id="A0A1D1ZPA4"/>
<dbReference type="SFLD" id="SFLDG01212">
    <property type="entry name" value="Phytoene_synthase_like"/>
    <property type="match status" value="1"/>
</dbReference>
<dbReference type="EC" id="2.5.1.32" evidence="3"/>
<dbReference type="GO" id="GO:0016117">
    <property type="term" value="P:carotenoid biosynthetic process"/>
    <property type="evidence" value="ECO:0007669"/>
    <property type="project" value="UniProtKB-KW"/>
</dbReference>
<comment type="similarity">
    <text evidence="2">Belongs to the phytoene/squalene synthase family.</text>
</comment>